<dbReference type="EMBL" id="KQ484342">
    <property type="protein sequence ID" value="KYP35640.1"/>
    <property type="molecule type" value="Genomic_DNA"/>
</dbReference>
<dbReference type="InterPro" id="IPR050232">
    <property type="entry name" value="FBL13/AtMIF1-like"/>
</dbReference>
<keyword evidence="3" id="KW-1185">Reference proteome</keyword>
<dbReference type="Gramene" id="C.cajan_40984.t">
    <property type="protein sequence ID" value="C.cajan_40984.t"/>
    <property type="gene ID" value="C.cajan_40984"/>
</dbReference>
<feature type="domain" description="F-box/LRR-repeat protein 15/At3g58940/PEG3-like LRR" evidence="1">
    <location>
        <begin position="78"/>
        <end position="145"/>
    </location>
</feature>
<accession>A0A151QZA1</accession>
<dbReference type="Pfam" id="PF24758">
    <property type="entry name" value="LRR_At5g56370"/>
    <property type="match status" value="1"/>
</dbReference>
<dbReference type="PANTHER" id="PTHR31900:SF30">
    <property type="entry name" value="SUPERFAMILY PROTEIN, PUTATIVE-RELATED"/>
    <property type="match status" value="1"/>
</dbReference>
<evidence type="ECO:0000259" key="1">
    <source>
        <dbReference type="Pfam" id="PF24758"/>
    </source>
</evidence>
<dbReference type="Proteomes" id="UP000075243">
    <property type="component" value="Unassembled WGS sequence"/>
</dbReference>
<evidence type="ECO:0000313" key="3">
    <source>
        <dbReference type="Proteomes" id="UP000075243"/>
    </source>
</evidence>
<reference evidence="2" key="1">
    <citation type="journal article" date="2012" name="Nat. Biotechnol.">
        <title>Draft genome sequence of pigeonpea (Cajanus cajan), an orphan legume crop of resource-poor farmers.</title>
        <authorList>
            <person name="Varshney R.K."/>
            <person name="Chen W."/>
            <person name="Li Y."/>
            <person name="Bharti A.K."/>
            <person name="Saxena R.K."/>
            <person name="Schlueter J.A."/>
            <person name="Donoghue M.T."/>
            <person name="Azam S."/>
            <person name="Fan G."/>
            <person name="Whaley A.M."/>
            <person name="Farmer A.D."/>
            <person name="Sheridan J."/>
            <person name="Iwata A."/>
            <person name="Tuteja R."/>
            <person name="Penmetsa R.V."/>
            <person name="Wu W."/>
            <person name="Upadhyaya H.D."/>
            <person name="Yang S.P."/>
            <person name="Shah T."/>
            <person name="Saxena K.B."/>
            <person name="Michael T."/>
            <person name="McCombie W.R."/>
            <person name="Yang B."/>
            <person name="Zhang G."/>
            <person name="Yang H."/>
            <person name="Wang J."/>
            <person name="Spillane C."/>
            <person name="Cook D.R."/>
            <person name="May G.D."/>
            <person name="Xu X."/>
            <person name="Jackson S.A."/>
        </authorList>
    </citation>
    <scope>NUCLEOTIDE SEQUENCE [LARGE SCALE GENOMIC DNA]</scope>
</reference>
<gene>
    <name evidence="2" type="ORF">KK1_043316</name>
</gene>
<name>A0A151QZA1_CAJCA</name>
<dbReference type="PANTHER" id="PTHR31900">
    <property type="entry name" value="F-BOX/RNI SUPERFAMILY PROTEIN-RELATED"/>
    <property type="match status" value="1"/>
</dbReference>
<dbReference type="AlphaFoldDB" id="A0A151QZA1"/>
<dbReference type="InterPro" id="IPR055411">
    <property type="entry name" value="LRR_FXL15/At3g58940/PEG3-like"/>
</dbReference>
<organism evidence="2 3">
    <name type="scientific">Cajanus cajan</name>
    <name type="common">Pigeon pea</name>
    <name type="synonym">Cajanus indicus</name>
    <dbReference type="NCBI Taxonomy" id="3821"/>
    <lineage>
        <taxon>Eukaryota</taxon>
        <taxon>Viridiplantae</taxon>
        <taxon>Streptophyta</taxon>
        <taxon>Embryophyta</taxon>
        <taxon>Tracheophyta</taxon>
        <taxon>Spermatophyta</taxon>
        <taxon>Magnoliopsida</taxon>
        <taxon>eudicotyledons</taxon>
        <taxon>Gunneridae</taxon>
        <taxon>Pentapetalae</taxon>
        <taxon>rosids</taxon>
        <taxon>fabids</taxon>
        <taxon>Fabales</taxon>
        <taxon>Fabaceae</taxon>
        <taxon>Papilionoideae</taxon>
        <taxon>50 kb inversion clade</taxon>
        <taxon>NPAAA clade</taxon>
        <taxon>indigoferoid/millettioid clade</taxon>
        <taxon>Phaseoleae</taxon>
        <taxon>Cajanus</taxon>
    </lineage>
</organism>
<protein>
    <recommendedName>
        <fullName evidence="1">F-box/LRR-repeat protein 15/At3g58940/PEG3-like LRR domain-containing protein</fullName>
    </recommendedName>
</protein>
<evidence type="ECO:0000313" key="2">
    <source>
        <dbReference type="EMBL" id="KYP35640.1"/>
    </source>
</evidence>
<sequence length="273" mass="31104">MWTSVPQLKFNSNFFSKCEDLGCLETYVTVTKLLLLYDGPMHKFILEIPSNFPIQRKLFNEWILFLSRKGVKHLELSDALESLMSGCPLLEKLIIFHCSGFQHVNVHAPTLKVFHVYDSEVIKSISLKHKHNLIELILSANTLVNNVEGGWVCDLLKGLLKIERLCLGRGYFKSKRDAVEPQVISKEFESIDCCFSRLQIVKLEVETEYKHALNLIRLVLAKASSLKVLSFKVGFGLSRSEAPILLGISRDLLRMKRASTAVEVIFFYEGLVE</sequence>
<proteinExistence type="predicted"/>